<evidence type="ECO:0000256" key="1">
    <source>
        <dbReference type="SAM" id="Phobius"/>
    </source>
</evidence>
<sequence>MGGPLHLYFLGLTAIGFDSLWGQMVRNGTAQAIGQAKSTGVLASGAVLRSVYTGLPAVDRLLHAPVIFYDSLTHGRDPAYRALLVALFSSMQTISFSQLVLGLRSSRHPVWPFLENLFWAMFNQSHGAAFVYPLYFFTHLGQVTTAETPQGKHDQLDQLDEVDAEALVYTSVLAAVLPAWLIVTAYIPCSAETRQVLIASYRLTPAILSAAAPLLSRFLRAVRGWRHGAASCSTSCAARTRRLVKLSLVLSGAAAAIGHLYGVATGLLSSRVTLAAVFWPGATTNLQAGAAHVLTRGCHLFLQNDWWVIAAATAPYASAVIASSGAPCTDPGDSRGMGSWYEWAENVVASLGGKWVPLTFLTLLLSPGAVLAWSTAVTV</sequence>
<organism evidence="3 4">
    <name type="scientific">Pyricularia grisea</name>
    <name type="common">Crabgrass-specific blast fungus</name>
    <name type="synonym">Magnaporthe grisea</name>
    <dbReference type="NCBI Taxonomy" id="148305"/>
    <lineage>
        <taxon>Eukaryota</taxon>
        <taxon>Fungi</taxon>
        <taxon>Dikarya</taxon>
        <taxon>Ascomycota</taxon>
        <taxon>Pezizomycotina</taxon>
        <taxon>Sordariomycetes</taxon>
        <taxon>Sordariomycetidae</taxon>
        <taxon>Magnaporthales</taxon>
        <taxon>Pyriculariaceae</taxon>
        <taxon>Pyricularia</taxon>
    </lineage>
</organism>
<keyword evidence="1" id="KW-0812">Transmembrane</keyword>
<reference evidence="3 4" key="1">
    <citation type="journal article" date="2019" name="Mol. Biol. Evol.">
        <title>Blast fungal genomes show frequent chromosomal changes, gene gains and losses, and effector gene turnover.</title>
        <authorList>
            <person name="Gomez Luciano L.B."/>
            <person name="Jason Tsai I."/>
            <person name="Chuma I."/>
            <person name="Tosa Y."/>
            <person name="Chen Y.H."/>
            <person name="Li J.Y."/>
            <person name="Li M.Y."/>
            <person name="Jade Lu M.Y."/>
            <person name="Nakayashiki H."/>
            <person name="Li W.H."/>
        </authorList>
    </citation>
    <scope>NUCLEOTIDE SEQUENCE [LARGE SCALE GENOMIC DNA]</scope>
    <source>
        <strain evidence="3 4">NI907</strain>
    </source>
</reference>
<dbReference type="GeneID" id="41961564"/>
<keyword evidence="1" id="KW-1133">Transmembrane helix</keyword>
<gene>
    <name evidence="4" type="ORF">PgNI_06634</name>
</gene>
<feature type="signal peptide" evidence="2">
    <location>
        <begin position="1"/>
        <end position="22"/>
    </location>
</feature>
<name>A0A6P8B5B5_PYRGI</name>
<dbReference type="AlphaFoldDB" id="A0A6P8B5B5"/>
<feature type="transmembrane region" description="Helical" evidence="1">
    <location>
        <begin position="243"/>
        <end position="264"/>
    </location>
</feature>
<dbReference type="RefSeq" id="XP_030982372.1">
    <property type="nucleotide sequence ID" value="XM_031126655.1"/>
</dbReference>
<feature type="transmembrane region" description="Helical" evidence="1">
    <location>
        <begin position="166"/>
        <end position="187"/>
    </location>
</feature>
<evidence type="ECO:0000313" key="4">
    <source>
        <dbReference type="RefSeq" id="XP_030982372.1"/>
    </source>
</evidence>
<proteinExistence type="predicted"/>
<keyword evidence="3" id="KW-1185">Reference proteome</keyword>
<reference evidence="4" key="2">
    <citation type="submission" date="2019-10" db="EMBL/GenBank/DDBJ databases">
        <authorList>
            <consortium name="NCBI Genome Project"/>
        </authorList>
    </citation>
    <scope>NUCLEOTIDE SEQUENCE</scope>
    <source>
        <strain evidence="4">NI907</strain>
    </source>
</reference>
<evidence type="ECO:0000256" key="2">
    <source>
        <dbReference type="SAM" id="SignalP"/>
    </source>
</evidence>
<feature type="transmembrane region" description="Helical" evidence="1">
    <location>
        <begin position="355"/>
        <end position="377"/>
    </location>
</feature>
<feature type="chain" id="PRO_5027998926" evidence="2">
    <location>
        <begin position="23"/>
        <end position="379"/>
    </location>
</feature>
<dbReference type="KEGG" id="pgri:PgNI_06634"/>
<protein>
    <submittedName>
        <fullName evidence="4">Uncharacterized protein</fullName>
    </submittedName>
</protein>
<accession>A0A6P8B5B5</accession>
<keyword evidence="2" id="KW-0732">Signal</keyword>
<reference evidence="4" key="3">
    <citation type="submission" date="2025-08" db="UniProtKB">
        <authorList>
            <consortium name="RefSeq"/>
        </authorList>
    </citation>
    <scope>IDENTIFICATION</scope>
    <source>
        <strain evidence="4">NI907</strain>
    </source>
</reference>
<dbReference type="Proteomes" id="UP000515153">
    <property type="component" value="Chromosome I"/>
</dbReference>
<evidence type="ECO:0000313" key="3">
    <source>
        <dbReference type="Proteomes" id="UP000515153"/>
    </source>
</evidence>
<keyword evidence="1" id="KW-0472">Membrane</keyword>